<evidence type="ECO:0000313" key="3">
    <source>
        <dbReference type="Proteomes" id="UP000236161"/>
    </source>
</evidence>
<dbReference type="InterPro" id="IPR014729">
    <property type="entry name" value="Rossmann-like_a/b/a_fold"/>
</dbReference>
<dbReference type="PANTHER" id="PTHR46100:SF1">
    <property type="entry name" value="OS02G0773200 PROTEIN"/>
    <property type="match status" value="1"/>
</dbReference>
<evidence type="ECO:0000313" key="2">
    <source>
        <dbReference type="EMBL" id="PKA53929.1"/>
    </source>
</evidence>
<organism evidence="2 3">
    <name type="scientific">Apostasia shenzhenica</name>
    <dbReference type="NCBI Taxonomy" id="1088818"/>
    <lineage>
        <taxon>Eukaryota</taxon>
        <taxon>Viridiplantae</taxon>
        <taxon>Streptophyta</taxon>
        <taxon>Embryophyta</taxon>
        <taxon>Tracheophyta</taxon>
        <taxon>Spermatophyta</taxon>
        <taxon>Magnoliopsida</taxon>
        <taxon>Liliopsida</taxon>
        <taxon>Asparagales</taxon>
        <taxon>Orchidaceae</taxon>
        <taxon>Apostasioideae</taxon>
        <taxon>Apostasia</taxon>
    </lineage>
</organism>
<dbReference type="Gene3D" id="3.40.50.620">
    <property type="entry name" value="HUPs"/>
    <property type="match status" value="1"/>
</dbReference>
<dbReference type="InterPro" id="IPR006015">
    <property type="entry name" value="Universal_stress_UspA"/>
</dbReference>
<dbReference type="EMBL" id="KZ451988">
    <property type="protein sequence ID" value="PKA53929.1"/>
    <property type="molecule type" value="Genomic_DNA"/>
</dbReference>
<dbReference type="PRINTS" id="PR01438">
    <property type="entry name" value="UNVRSLSTRESS"/>
</dbReference>
<keyword evidence="3" id="KW-1185">Reference proteome</keyword>
<gene>
    <name evidence="2" type="ORF">AXF42_Ash011409</name>
</gene>
<dbReference type="Proteomes" id="UP000236161">
    <property type="component" value="Unassembled WGS sequence"/>
</dbReference>
<sequence length="165" mass="17654">MAGRNRFVGVGIDFSAASRAAVLWAAENLVRSGDTVVAVHVQSGKADTPQKKLWEDSGSPLIPLEELREINLSKMYGIEADRQVLDLLDNTCKTKKVKVVFKIYWGDPRDKLCGAVEDLKLDCLVVGSRGLGALKRVLLGSVSSCVVSNASCPVIVVKGTAALKA</sequence>
<dbReference type="SUPFAM" id="SSF52402">
    <property type="entry name" value="Adenine nucleotide alpha hydrolases-like"/>
    <property type="match status" value="1"/>
</dbReference>
<dbReference type="CDD" id="cd23659">
    <property type="entry name" value="USP_At3g01520-like"/>
    <property type="match status" value="1"/>
</dbReference>
<accession>A0A2I0AEF3</accession>
<dbReference type="Pfam" id="PF00582">
    <property type="entry name" value="Usp"/>
    <property type="match status" value="1"/>
</dbReference>
<name>A0A2I0AEF3_9ASPA</name>
<dbReference type="AlphaFoldDB" id="A0A2I0AEF3"/>
<proteinExistence type="predicted"/>
<protein>
    <submittedName>
        <fullName evidence="2">Universal stress protein A-like protein</fullName>
    </submittedName>
</protein>
<evidence type="ECO:0000259" key="1">
    <source>
        <dbReference type="Pfam" id="PF00582"/>
    </source>
</evidence>
<dbReference type="OrthoDB" id="843225at2759"/>
<dbReference type="PANTHER" id="PTHR46100">
    <property type="entry name" value="IMP2'P"/>
    <property type="match status" value="1"/>
</dbReference>
<dbReference type="InterPro" id="IPR006016">
    <property type="entry name" value="UspA"/>
</dbReference>
<reference evidence="2 3" key="1">
    <citation type="journal article" date="2017" name="Nature">
        <title>The Apostasia genome and the evolution of orchids.</title>
        <authorList>
            <person name="Zhang G.Q."/>
            <person name="Liu K.W."/>
            <person name="Li Z."/>
            <person name="Lohaus R."/>
            <person name="Hsiao Y.Y."/>
            <person name="Niu S.C."/>
            <person name="Wang J.Y."/>
            <person name="Lin Y.C."/>
            <person name="Xu Q."/>
            <person name="Chen L.J."/>
            <person name="Yoshida K."/>
            <person name="Fujiwara S."/>
            <person name="Wang Z.W."/>
            <person name="Zhang Y.Q."/>
            <person name="Mitsuda N."/>
            <person name="Wang M."/>
            <person name="Liu G.H."/>
            <person name="Pecoraro L."/>
            <person name="Huang H.X."/>
            <person name="Xiao X.J."/>
            <person name="Lin M."/>
            <person name="Wu X.Y."/>
            <person name="Wu W.L."/>
            <person name="Chen Y.Y."/>
            <person name="Chang S.B."/>
            <person name="Sakamoto S."/>
            <person name="Ohme-Takagi M."/>
            <person name="Yagi M."/>
            <person name="Zeng S.J."/>
            <person name="Shen C.Y."/>
            <person name="Yeh C.M."/>
            <person name="Luo Y.B."/>
            <person name="Tsai W.C."/>
            <person name="Van de Peer Y."/>
            <person name="Liu Z.J."/>
        </authorList>
    </citation>
    <scope>NUCLEOTIDE SEQUENCE [LARGE SCALE GENOMIC DNA]</scope>
    <source>
        <strain evidence="3">cv. Shenzhen</strain>
        <tissue evidence="2">Stem</tissue>
    </source>
</reference>
<dbReference type="STRING" id="1088818.A0A2I0AEF3"/>
<feature type="domain" description="UspA" evidence="1">
    <location>
        <begin position="8"/>
        <end position="158"/>
    </location>
</feature>